<feature type="region of interest" description="Disordered" evidence="1">
    <location>
        <begin position="111"/>
        <end position="201"/>
    </location>
</feature>
<sequence>MPSCCWISINLSFPLTGSRRRRRRCTVRVLNADVPSVRHSVIGDLDHGEYDSINLVHWNASARDLQGPGTPRRTPPTGRRRCWTGIARQPCACKTHNVKCPPCSIWISAAGGGSADPAKEDEVQGAKKDAGAATAVGDGGARKGNSSPLPPPRKLQDAPAVNLNASCSSEGSAESLRGRAPGGRTERGGSRPTAPKRGKAASKVVEKHADVAEVAAPVTPEAVRGRSRCAWVTPTTAGLAYGDICSYRVNMGALAKPWLLIYFTLHAYCTGIFYAYTRCWLIKLQRRGRANLEERQKQRQSAE</sequence>
<dbReference type="AlphaFoldDB" id="R7W3Y2"/>
<protein>
    <submittedName>
        <fullName evidence="3">Uncharacterized protein</fullName>
    </submittedName>
</protein>
<feature type="compositionally biased region" description="Polar residues" evidence="1">
    <location>
        <begin position="163"/>
        <end position="172"/>
    </location>
</feature>
<organism evidence="3">
    <name type="scientific">Aegilops tauschii</name>
    <name type="common">Tausch's goatgrass</name>
    <name type="synonym">Aegilops squarrosa</name>
    <dbReference type="NCBI Taxonomy" id="37682"/>
    <lineage>
        <taxon>Eukaryota</taxon>
        <taxon>Viridiplantae</taxon>
        <taxon>Streptophyta</taxon>
        <taxon>Embryophyta</taxon>
        <taxon>Tracheophyta</taxon>
        <taxon>Spermatophyta</taxon>
        <taxon>Magnoliopsida</taxon>
        <taxon>Liliopsida</taxon>
        <taxon>Poales</taxon>
        <taxon>Poaceae</taxon>
        <taxon>BOP clade</taxon>
        <taxon>Pooideae</taxon>
        <taxon>Triticodae</taxon>
        <taxon>Triticeae</taxon>
        <taxon>Triticinae</taxon>
        <taxon>Aegilops</taxon>
    </lineage>
</organism>
<reference evidence="3" key="1">
    <citation type="submission" date="2015-06" db="UniProtKB">
        <authorList>
            <consortium name="EnsemblPlants"/>
        </authorList>
    </citation>
    <scope>IDENTIFICATION</scope>
</reference>
<keyword evidence="2" id="KW-0472">Membrane</keyword>
<accession>R7W3Y2</accession>
<name>R7W3Y2_AEGTA</name>
<dbReference type="EnsemblPlants" id="EMT02577">
    <property type="protein sequence ID" value="EMT02577"/>
    <property type="gene ID" value="F775_52534"/>
</dbReference>
<keyword evidence="2" id="KW-1133">Transmembrane helix</keyword>
<keyword evidence="2" id="KW-0812">Transmembrane</keyword>
<feature type="transmembrane region" description="Helical" evidence="2">
    <location>
        <begin position="258"/>
        <end position="277"/>
    </location>
</feature>
<evidence type="ECO:0000256" key="2">
    <source>
        <dbReference type="SAM" id="Phobius"/>
    </source>
</evidence>
<feature type="compositionally biased region" description="Basic and acidic residues" evidence="1">
    <location>
        <begin position="117"/>
        <end position="130"/>
    </location>
</feature>
<dbReference type="ExpressionAtlas" id="R7W3Y2">
    <property type="expression patterns" value="baseline"/>
</dbReference>
<evidence type="ECO:0000313" key="3">
    <source>
        <dbReference type="EnsemblPlants" id="EMT02577"/>
    </source>
</evidence>
<evidence type="ECO:0000256" key="1">
    <source>
        <dbReference type="SAM" id="MobiDB-lite"/>
    </source>
</evidence>
<proteinExistence type="predicted"/>